<accession>A0A1H4ZAD4</accession>
<dbReference type="Proteomes" id="UP000182375">
    <property type="component" value="Unassembled WGS sequence"/>
</dbReference>
<evidence type="ECO:0000256" key="1">
    <source>
        <dbReference type="SAM" id="Phobius"/>
    </source>
</evidence>
<feature type="transmembrane region" description="Helical" evidence="1">
    <location>
        <begin position="6"/>
        <end position="28"/>
    </location>
</feature>
<dbReference type="EMBL" id="FNTD01000004">
    <property type="protein sequence ID" value="SED26855.1"/>
    <property type="molecule type" value="Genomic_DNA"/>
</dbReference>
<gene>
    <name evidence="2" type="ORF">SAMN04490357_4332</name>
</gene>
<proteinExistence type="predicted"/>
<feature type="transmembrane region" description="Helical" evidence="1">
    <location>
        <begin position="68"/>
        <end position="86"/>
    </location>
</feature>
<feature type="transmembrane region" description="Helical" evidence="1">
    <location>
        <begin position="146"/>
        <end position="169"/>
    </location>
</feature>
<dbReference type="RefSeq" id="WP_074992874.1">
    <property type="nucleotide sequence ID" value="NZ_FNTD01000004.1"/>
</dbReference>
<dbReference type="AlphaFoldDB" id="A0A1H4ZAD4"/>
<evidence type="ECO:0000313" key="2">
    <source>
        <dbReference type="EMBL" id="SED26855.1"/>
    </source>
</evidence>
<feature type="transmembrane region" description="Helical" evidence="1">
    <location>
        <begin position="40"/>
        <end position="62"/>
    </location>
</feature>
<name>A0A1H4ZAD4_9ACTN</name>
<organism evidence="2 3">
    <name type="scientific">Streptomyces misionensis</name>
    <dbReference type="NCBI Taxonomy" id="67331"/>
    <lineage>
        <taxon>Bacteria</taxon>
        <taxon>Bacillati</taxon>
        <taxon>Actinomycetota</taxon>
        <taxon>Actinomycetes</taxon>
        <taxon>Kitasatosporales</taxon>
        <taxon>Streptomycetaceae</taxon>
        <taxon>Streptomyces</taxon>
    </lineage>
</organism>
<reference evidence="2 3" key="1">
    <citation type="submission" date="2016-10" db="EMBL/GenBank/DDBJ databases">
        <authorList>
            <person name="de Groot N.N."/>
        </authorList>
    </citation>
    <scope>NUCLEOTIDE SEQUENCE [LARGE SCALE GENOMIC DNA]</scope>
    <source>
        <strain evidence="2 3">DSM 40306</strain>
    </source>
</reference>
<keyword evidence="1" id="KW-0812">Transmembrane</keyword>
<dbReference type="STRING" id="67331.SAMN04490357_4332"/>
<sequence length="181" mass="18720">MPHPVLALATAAVTASGCVWYLPALADLRAGADRPLSRRVRAASCVAAWATAATVAGLLLAADGWRPPLAAAAAGTLAATTLRVWAALRHHRETAEAARHWTELSPSQPPPAPDRTRHVVAVLVTTGLATAAITGALGLAEGPDTPTAWFTTITTPAAILALFVALAAAHTRATHHRRPPR</sequence>
<dbReference type="GeneID" id="95513440"/>
<feature type="transmembrane region" description="Helical" evidence="1">
    <location>
        <begin position="119"/>
        <end position="140"/>
    </location>
</feature>
<protein>
    <submittedName>
        <fullName evidence="2">Uncharacterized protein</fullName>
    </submittedName>
</protein>
<evidence type="ECO:0000313" key="3">
    <source>
        <dbReference type="Proteomes" id="UP000182375"/>
    </source>
</evidence>
<keyword evidence="1" id="KW-1133">Transmembrane helix</keyword>
<keyword evidence="1" id="KW-0472">Membrane</keyword>